<name>A0ABM4IMC9_ODOVR</name>
<evidence type="ECO:0000256" key="1">
    <source>
        <dbReference type="ARBA" id="ARBA00006889"/>
    </source>
</evidence>
<dbReference type="PANTHER" id="PTHR11430:SF129">
    <property type="entry name" value="ODORANT-BINDING PROTEIN 2A-RELATED"/>
    <property type="match status" value="1"/>
</dbReference>
<keyword evidence="2" id="KW-0813">Transport</keyword>
<evidence type="ECO:0000256" key="3">
    <source>
        <dbReference type="SAM" id="MobiDB-lite"/>
    </source>
</evidence>
<protein>
    <submittedName>
        <fullName evidence="6">Vomeronasal secretory protein 1-like</fullName>
    </submittedName>
</protein>
<dbReference type="Gene3D" id="2.40.128.20">
    <property type="match status" value="1"/>
</dbReference>
<dbReference type="Proteomes" id="UP001652640">
    <property type="component" value="Chromosome 2"/>
</dbReference>
<dbReference type="InterPro" id="IPR002345">
    <property type="entry name" value="Lipocalin"/>
</dbReference>
<evidence type="ECO:0000256" key="2">
    <source>
        <dbReference type="ARBA" id="ARBA00022448"/>
    </source>
</evidence>
<dbReference type="RefSeq" id="XP_070328976.1">
    <property type="nucleotide sequence ID" value="XM_070472875.1"/>
</dbReference>
<reference evidence="6" key="2">
    <citation type="submission" date="2025-08" db="UniProtKB">
        <authorList>
            <consortium name="RefSeq"/>
        </authorList>
    </citation>
    <scope>IDENTIFICATION</scope>
    <source>
        <tissue evidence="6">Tongue muscle</tissue>
    </source>
</reference>
<evidence type="ECO:0000313" key="5">
    <source>
        <dbReference type="Proteomes" id="UP001652640"/>
    </source>
</evidence>
<dbReference type="InterPro" id="IPR000566">
    <property type="entry name" value="Lipocln_cytosolic_FA-bd_dom"/>
</dbReference>
<reference evidence="5" key="1">
    <citation type="journal article" date="2022" name="J. Hered.">
        <title>A De Novo Chromosome-Level Genome Assembly of the White-Tailed Deer, Odocoileus Virginianus.</title>
        <authorList>
            <person name="London E.W."/>
            <person name="Roca A.L."/>
            <person name="Novakofski J.E."/>
            <person name="Mateus-Pinilla N.E."/>
        </authorList>
    </citation>
    <scope>NUCLEOTIDE SEQUENCE [LARGE SCALE GENOMIC DNA]</scope>
</reference>
<organism evidence="5 6">
    <name type="scientific">Odocoileus virginianus</name>
    <name type="common">White-tailed deer</name>
    <dbReference type="NCBI Taxonomy" id="9874"/>
    <lineage>
        <taxon>Eukaryota</taxon>
        <taxon>Metazoa</taxon>
        <taxon>Chordata</taxon>
        <taxon>Craniata</taxon>
        <taxon>Vertebrata</taxon>
        <taxon>Euteleostomi</taxon>
        <taxon>Mammalia</taxon>
        <taxon>Eutheria</taxon>
        <taxon>Laurasiatheria</taxon>
        <taxon>Artiodactyla</taxon>
        <taxon>Ruminantia</taxon>
        <taxon>Pecora</taxon>
        <taxon>Cervidae</taxon>
        <taxon>Odocoileinae</taxon>
        <taxon>Odocoileus</taxon>
    </lineage>
</organism>
<sequence>MADAELPHVQAGVSSSSTGCREGHPFFQNCRYTFVQRTRLTSSLGLTSALQARDSLSFQGPDVSGKWFITAFVENKALTGDRVSPVTFCALSDTHRKAPPGVGVHCAAARSGCGPRASPGWRGPQAPEQEAVSSRDRGYCYDVDFVLEKTSVSGTYTASRGKTHVDVEELPSKDHLLTYWEGPFEGGRFRGAKLLSRNPDVSPAALEAFKKYAQRKGLSPEDVFTPEQMESCEPASD</sequence>
<keyword evidence="5" id="KW-1185">Reference proteome</keyword>
<dbReference type="SUPFAM" id="SSF50814">
    <property type="entry name" value="Lipocalins"/>
    <property type="match status" value="1"/>
</dbReference>
<dbReference type="InterPro" id="IPR012674">
    <property type="entry name" value="Calycin"/>
</dbReference>
<dbReference type="GeneID" id="139037028"/>
<comment type="similarity">
    <text evidence="1">Belongs to the calycin superfamily. Lipocalin family.</text>
</comment>
<feature type="domain" description="Lipocalin/cytosolic fatty-acid binding" evidence="4">
    <location>
        <begin position="140"/>
        <end position="229"/>
    </location>
</feature>
<proteinExistence type="inferred from homology"/>
<gene>
    <name evidence="6" type="primary">LOC139037028</name>
</gene>
<feature type="region of interest" description="Disordered" evidence="3">
    <location>
        <begin position="217"/>
        <end position="237"/>
    </location>
</feature>
<evidence type="ECO:0000313" key="6">
    <source>
        <dbReference type="RefSeq" id="XP_070328976.1"/>
    </source>
</evidence>
<accession>A0ABM4IMC9</accession>
<evidence type="ECO:0000259" key="4">
    <source>
        <dbReference type="Pfam" id="PF00061"/>
    </source>
</evidence>
<dbReference type="PANTHER" id="PTHR11430">
    <property type="entry name" value="LIPOCALIN"/>
    <property type="match status" value="1"/>
</dbReference>
<dbReference type="Pfam" id="PF00061">
    <property type="entry name" value="Lipocalin"/>
    <property type="match status" value="1"/>
</dbReference>